<dbReference type="Gene3D" id="3.90.180.10">
    <property type="entry name" value="Medium-chain alcohol dehydrogenases, catalytic domain"/>
    <property type="match status" value="1"/>
</dbReference>
<dbReference type="CDD" id="cd05285">
    <property type="entry name" value="sorbitol_DH"/>
    <property type="match status" value="1"/>
</dbReference>
<dbReference type="Proteomes" id="UP000193986">
    <property type="component" value="Unassembled WGS sequence"/>
</dbReference>
<organism evidence="9 10">
    <name type="scientific">Naematelia encephala</name>
    <dbReference type="NCBI Taxonomy" id="71784"/>
    <lineage>
        <taxon>Eukaryota</taxon>
        <taxon>Fungi</taxon>
        <taxon>Dikarya</taxon>
        <taxon>Basidiomycota</taxon>
        <taxon>Agaricomycotina</taxon>
        <taxon>Tremellomycetes</taxon>
        <taxon>Tremellales</taxon>
        <taxon>Naemateliaceae</taxon>
        <taxon>Naematelia</taxon>
    </lineage>
</organism>
<evidence type="ECO:0000256" key="1">
    <source>
        <dbReference type="ARBA" id="ARBA00001947"/>
    </source>
</evidence>
<dbReference type="InterPro" id="IPR011032">
    <property type="entry name" value="GroES-like_sf"/>
</dbReference>
<dbReference type="Pfam" id="PF08240">
    <property type="entry name" value="ADH_N"/>
    <property type="match status" value="1"/>
</dbReference>
<evidence type="ECO:0000256" key="7">
    <source>
        <dbReference type="RuleBase" id="RU361277"/>
    </source>
</evidence>
<keyword evidence="5" id="KW-0560">Oxidoreductase</keyword>
<dbReference type="SMART" id="SM00829">
    <property type="entry name" value="PKS_ER"/>
    <property type="match status" value="1"/>
</dbReference>
<dbReference type="PANTHER" id="PTHR43161:SF9">
    <property type="entry name" value="SORBITOL DEHYDROGENASE"/>
    <property type="match status" value="1"/>
</dbReference>
<dbReference type="GO" id="GO:0008270">
    <property type="term" value="F:zinc ion binding"/>
    <property type="evidence" value="ECO:0007669"/>
    <property type="project" value="InterPro"/>
</dbReference>
<dbReference type="PROSITE" id="PS00059">
    <property type="entry name" value="ADH_ZINC"/>
    <property type="match status" value="1"/>
</dbReference>
<accession>A0A1Y2ATD6</accession>
<dbReference type="InterPro" id="IPR020843">
    <property type="entry name" value="ER"/>
</dbReference>
<dbReference type="SUPFAM" id="SSF50129">
    <property type="entry name" value="GroES-like"/>
    <property type="match status" value="1"/>
</dbReference>
<comment type="similarity">
    <text evidence="2 7">Belongs to the zinc-containing alcohol dehydrogenase family.</text>
</comment>
<comment type="cofactor">
    <cofactor evidence="1 7">
        <name>Zn(2+)</name>
        <dbReference type="ChEBI" id="CHEBI:29105"/>
    </cofactor>
</comment>
<comment type="caution">
    <text evidence="9">The sequence shown here is derived from an EMBL/GenBank/DDBJ whole genome shotgun (WGS) entry which is preliminary data.</text>
</comment>
<dbReference type="InterPro" id="IPR045306">
    <property type="entry name" value="SDH-like"/>
</dbReference>
<evidence type="ECO:0000313" key="9">
    <source>
        <dbReference type="EMBL" id="ORY25833.1"/>
    </source>
</evidence>
<dbReference type="EMBL" id="MCFC01000053">
    <property type="protein sequence ID" value="ORY25833.1"/>
    <property type="molecule type" value="Genomic_DNA"/>
</dbReference>
<proteinExistence type="inferred from homology"/>
<dbReference type="InterPro" id="IPR036291">
    <property type="entry name" value="NAD(P)-bd_dom_sf"/>
</dbReference>
<evidence type="ECO:0000259" key="8">
    <source>
        <dbReference type="SMART" id="SM00829"/>
    </source>
</evidence>
<dbReference type="InParanoid" id="A0A1Y2ATD6"/>
<dbReference type="GO" id="GO:0006062">
    <property type="term" value="P:sorbitol catabolic process"/>
    <property type="evidence" value="ECO:0007669"/>
    <property type="project" value="TreeGrafter"/>
</dbReference>
<dbReference type="InterPro" id="IPR002328">
    <property type="entry name" value="ADH_Zn_CS"/>
</dbReference>
<evidence type="ECO:0000313" key="10">
    <source>
        <dbReference type="Proteomes" id="UP000193986"/>
    </source>
</evidence>
<evidence type="ECO:0000256" key="3">
    <source>
        <dbReference type="ARBA" id="ARBA00022723"/>
    </source>
</evidence>
<dbReference type="Pfam" id="PF00107">
    <property type="entry name" value="ADH_zinc_N"/>
    <property type="match status" value="1"/>
</dbReference>
<gene>
    <name evidence="9" type="ORF">BCR39DRAFT_485087</name>
</gene>
<dbReference type="AlphaFoldDB" id="A0A1Y2ATD6"/>
<evidence type="ECO:0000256" key="6">
    <source>
        <dbReference type="ARBA" id="ARBA00023027"/>
    </source>
</evidence>
<evidence type="ECO:0000256" key="5">
    <source>
        <dbReference type="ARBA" id="ARBA00023002"/>
    </source>
</evidence>
<dbReference type="OrthoDB" id="1879366at2759"/>
<dbReference type="SUPFAM" id="SSF51735">
    <property type="entry name" value="NAD(P)-binding Rossmann-fold domains"/>
    <property type="match status" value="1"/>
</dbReference>
<protein>
    <submittedName>
        <fullName evidence="9">GroES-like protein</fullName>
    </submittedName>
</protein>
<dbReference type="STRING" id="71784.A0A1Y2ATD6"/>
<dbReference type="FunFam" id="3.40.50.720:FF:000068">
    <property type="entry name" value="Sorbitol dehydrogenase"/>
    <property type="match status" value="1"/>
</dbReference>
<dbReference type="InterPro" id="IPR013149">
    <property type="entry name" value="ADH-like_C"/>
</dbReference>
<sequence>MTATTTTNLGCMLLKPKTIEIQDMGMPQVGPDDVLVKCISTGICGSDVHNYTNGGIGTDLVKAPLCLGHETAGIVSQVGSNVKTFVVGQKVAIEPGIPCRYCAHCKNGRTNLCYNLKHASLPPTHGSLCQYYATHSSHLVPIPEGISWEEAGSIQPFAVAIQLARRAHFTAGQTLAVFGCGPLGLLVMAAAKAYGVAKIIAFDISETRTKFAKEYIADFAAVSPKMKEGQDITSWSIELKKEMLAAAGVDPQGVDVVVEASGAEACMHAGIEMLHSGGTYVQAGLGKPITTFPTLKITSKELTVVGTVRYTGNCFETAIDMMARGAVDLKPLITKTYPLSKSAEAFEAVRAGVEIKIIVMNQE</sequence>
<dbReference type="PANTHER" id="PTHR43161">
    <property type="entry name" value="SORBITOL DEHYDROGENASE"/>
    <property type="match status" value="1"/>
</dbReference>
<dbReference type="Gene3D" id="3.40.50.720">
    <property type="entry name" value="NAD(P)-binding Rossmann-like Domain"/>
    <property type="match status" value="1"/>
</dbReference>
<keyword evidence="3 7" id="KW-0479">Metal-binding</keyword>
<keyword evidence="4 7" id="KW-0862">Zinc</keyword>
<feature type="domain" description="Enoyl reductase (ER)" evidence="8">
    <location>
        <begin position="15"/>
        <end position="359"/>
    </location>
</feature>
<dbReference type="GO" id="GO:0003939">
    <property type="term" value="F:L-iditol 2-dehydrogenase (NAD+) activity"/>
    <property type="evidence" value="ECO:0007669"/>
    <property type="project" value="TreeGrafter"/>
</dbReference>
<reference evidence="9 10" key="1">
    <citation type="submission" date="2016-07" db="EMBL/GenBank/DDBJ databases">
        <title>Pervasive Adenine N6-methylation of Active Genes in Fungi.</title>
        <authorList>
            <consortium name="DOE Joint Genome Institute"/>
            <person name="Mondo S.J."/>
            <person name="Dannebaum R.O."/>
            <person name="Kuo R.C."/>
            <person name="Labutti K."/>
            <person name="Haridas S."/>
            <person name="Kuo A."/>
            <person name="Salamov A."/>
            <person name="Ahrendt S.R."/>
            <person name="Lipzen A."/>
            <person name="Sullivan W."/>
            <person name="Andreopoulos W.B."/>
            <person name="Clum A."/>
            <person name="Lindquist E."/>
            <person name="Daum C."/>
            <person name="Ramamoorthy G.K."/>
            <person name="Gryganskyi A."/>
            <person name="Culley D."/>
            <person name="Magnuson J.K."/>
            <person name="James T.Y."/>
            <person name="O'Malley M.A."/>
            <person name="Stajich J.E."/>
            <person name="Spatafora J.W."/>
            <person name="Visel A."/>
            <person name="Grigoriev I.V."/>
        </authorList>
    </citation>
    <scope>NUCLEOTIDE SEQUENCE [LARGE SCALE GENOMIC DNA]</scope>
    <source>
        <strain evidence="9 10">68-887.2</strain>
    </source>
</reference>
<evidence type="ECO:0000256" key="2">
    <source>
        <dbReference type="ARBA" id="ARBA00008072"/>
    </source>
</evidence>
<dbReference type="InterPro" id="IPR013154">
    <property type="entry name" value="ADH-like_N"/>
</dbReference>
<keyword evidence="6" id="KW-0520">NAD</keyword>
<name>A0A1Y2ATD6_9TREE</name>
<evidence type="ECO:0000256" key="4">
    <source>
        <dbReference type="ARBA" id="ARBA00022833"/>
    </source>
</evidence>
<keyword evidence="10" id="KW-1185">Reference proteome</keyword>